<dbReference type="RefSeq" id="WP_254156500.1">
    <property type="nucleotide sequence ID" value="NZ_JAHESD010000076.1"/>
</dbReference>
<dbReference type="Gene3D" id="1.20.1260.10">
    <property type="match status" value="1"/>
</dbReference>
<name>A0ABS5W122_9BACT</name>
<dbReference type="InterPro" id="IPR009078">
    <property type="entry name" value="Ferritin-like_SF"/>
</dbReference>
<gene>
    <name evidence="1" type="ORF">KK060_21980</name>
</gene>
<proteinExistence type="predicted"/>
<sequence>MATMTNSGTAADSKLKEFFVHQLQDILWAEKKLVKTLPKLQEAATNDELKQAFATHLEQTKTHVERIKEVFSLIGEEAETQKCPAMAGIAEEGEEIIDETEEGTSQRDVGLIFAAQKAEHYEIATYGGLVTLAQTIGLNDAAEVLQQTLAEEKETDSLLTQIAESKINYQAAMEPKES</sequence>
<dbReference type="PANTHER" id="PTHR30565:SF9">
    <property type="entry name" value="PROTEIN YCIF"/>
    <property type="match status" value="1"/>
</dbReference>
<dbReference type="Pfam" id="PF05974">
    <property type="entry name" value="DUF892"/>
    <property type="match status" value="1"/>
</dbReference>
<keyword evidence="2" id="KW-1185">Reference proteome</keyword>
<dbReference type="CDD" id="cd07909">
    <property type="entry name" value="YciF"/>
    <property type="match status" value="1"/>
</dbReference>
<dbReference type="InterPro" id="IPR010287">
    <property type="entry name" value="DUF892_YciF-like"/>
</dbReference>
<organism evidence="1 2">
    <name type="scientific">Chryseosolibacter indicus</name>
    <dbReference type="NCBI Taxonomy" id="2782351"/>
    <lineage>
        <taxon>Bacteria</taxon>
        <taxon>Pseudomonadati</taxon>
        <taxon>Bacteroidota</taxon>
        <taxon>Cytophagia</taxon>
        <taxon>Cytophagales</taxon>
        <taxon>Chryseotaleaceae</taxon>
        <taxon>Chryseosolibacter</taxon>
    </lineage>
</organism>
<dbReference type="PANTHER" id="PTHR30565">
    <property type="entry name" value="PROTEIN YCIF"/>
    <property type="match status" value="1"/>
</dbReference>
<dbReference type="EMBL" id="JAHESD010000076">
    <property type="protein sequence ID" value="MBT1705976.1"/>
    <property type="molecule type" value="Genomic_DNA"/>
</dbReference>
<evidence type="ECO:0000313" key="1">
    <source>
        <dbReference type="EMBL" id="MBT1705976.1"/>
    </source>
</evidence>
<protein>
    <submittedName>
        <fullName evidence="1">Ferritin-like domain-containing protein</fullName>
    </submittedName>
</protein>
<evidence type="ECO:0000313" key="2">
    <source>
        <dbReference type="Proteomes" id="UP000772618"/>
    </source>
</evidence>
<accession>A0ABS5W122</accession>
<reference evidence="1 2" key="1">
    <citation type="submission" date="2021-05" db="EMBL/GenBank/DDBJ databases">
        <title>A Polyphasic approach of four new species of the genus Ohtaekwangia: Ohtaekwangia histidinii sp. nov., Ohtaekwangia cretensis sp. nov., Ohtaekwangia indiensis sp. nov., Ohtaekwangia reichenbachii sp. nov. from diverse environment.</title>
        <authorList>
            <person name="Octaviana S."/>
        </authorList>
    </citation>
    <scope>NUCLEOTIDE SEQUENCE [LARGE SCALE GENOMIC DNA]</scope>
    <source>
        <strain evidence="1 2">PWU20</strain>
    </source>
</reference>
<comment type="caution">
    <text evidence="1">The sequence shown here is derived from an EMBL/GenBank/DDBJ whole genome shotgun (WGS) entry which is preliminary data.</text>
</comment>
<dbReference type="InterPro" id="IPR012347">
    <property type="entry name" value="Ferritin-like"/>
</dbReference>
<dbReference type="SUPFAM" id="SSF47240">
    <property type="entry name" value="Ferritin-like"/>
    <property type="match status" value="1"/>
</dbReference>
<dbReference type="InterPro" id="IPR047114">
    <property type="entry name" value="YciF"/>
</dbReference>
<dbReference type="Proteomes" id="UP000772618">
    <property type="component" value="Unassembled WGS sequence"/>
</dbReference>